<accession>A0ABV5HRN2</accession>
<dbReference type="RefSeq" id="WP_390194519.1">
    <property type="nucleotide sequence ID" value="NZ_JBHMEP010000005.1"/>
</dbReference>
<organism evidence="3 4">
    <name type="scientific">Vibrio olivae</name>
    <dbReference type="NCBI Taxonomy" id="1243002"/>
    <lineage>
        <taxon>Bacteria</taxon>
        <taxon>Pseudomonadati</taxon>
        <taxon>Pseudomonadota</taxon>
        <taxon>Gammaproteobacteria</taxon>
        <taxon>Vibrionales</taxon>
        <taxon>Vibrionaceae</taxon>
        <taxon>Vibrio</taxon>
    </lineage>
</organism>
<proteinExistence type="predicted"/>
<dbReference type="SUPFAM" id="SSF53756">
    <property type="entry name" value="UDP-Glycosyltransferase/glycogen phosphorylase"/>
    <property type="match status" value="1"/>
</dbReference>
<evidence type="ECO:0000256" key="1">
    <source>
        <dbReference type="ARBA" id="ARBA00022679"/>
    </source>
</evidence>
<dbReference type="Proteomes" id="UP001589645">
    <property type="component" value="Unassembled WGS sequence"/>
</dbReference>
<evidence type="ECO:0000313" key="3">
    <source>
        <dbReference type="EMBL" id="MFB9136407.1"/>
    </source>
</evidence>
<name>A0ABV5HRN2_9VIBR</name>
<protein>
    <submittedName>
        <fullName evidence="3">Glycosyltransferase</fullName>
        <ecNumber evidence="3">2.4.-.-</ecNumber>
    </submittedName>
</protein>
<keyword evidence="3" id="KW-0328">Glycosyltransferase</keyword>
<evidence type="ECO:0000259" key="2">
    <source>
        <dbReference type="Pfam" id="PF00534"/>
    </source>
</evidence>
<dbReference type="PANTHER" id="PTHR46401:SF2">
    <property type="entry name" value="GLYCOSYLTRANSFERASE WBBK-RELATED"/>
    <property type="match status" value="1"/>
</dbReference>
<dbReference type="Pfam" id="PF00534">
    <property type="entry name" value="Glycos_transf_1"/>
    <property type="match status" value="1"/>
</dbReference>
<feature type="domain" description="Glycosyl transferase family 1" evidence="2">
    <location>
        <begin position="190"/>
        <end position="332"/>
    </location>
</feature>
<comment type="caution">
    <text evidence="3">The sequence shown here is derived from an EMBL/GenBank/DDBJ whole genome shotgun (WGS) entry which is preliminary data.</text>
</comment>
<keyword evidence="4" id="KW-1185">Reference proteome</keyword>
<dbReference type="Gene3D" id="3.40.50.2000">
    <property type="entry name" value="Glycogen Phosphorylase B"/>
    <property type="match status" value="2"/>
</dbReference>
<dbReference type="InterPro" id="IPR001296">
    <property type="entry name" value="Glyco_trans_1"/>
</dbReference>
<dbReference type="EMBL" id="JBHMEP010000005">
    <property type="protein sequence ID" value="MFB9136407.1"/>
    <property type="molecule type" value="Genomic_DNA"/>
</dbReference>
<gene>
    <name evidence="3" type="ORF">ACFFUV_15655</name>
</gene>
<sequence length="359" mass="41167">MRVLFKNRFDALQVPGGDTVQMLNTKKALEKKGIIVDVCLDGKKDYRNYDIVHVFNLMRPFETTMAIWGAKKAKVPIVCSSIYWDFSEFNQVGRGSRIHSGLHKWLNEFQVEKIKEFIRGKRFSNNVEFCNYLLSDFKTTLLDVSLFLPNSVKEGELVKSCILKSAKYIPVYNAVDKDKFNVLSYGNVRKDAIIAARIDPRKNIRNLVSANLPINLDVYGGKTPLHNDYYESVRNNKKENVKLKGFIESESLPNIYRKYRLHILPSWLETPGLSQLEAAACGCNIVSTDRGSAEEYFGVMATYCSPDSVESIEKAVFNALENERTEKEMSEYVLDTYTWDKTAEQTFNAYEMVLNHYVS</sequence>
<dbReference type="PANTHER" id="PTHR46401">
    <property type="entry name" value="GLYCOSYLTRANSFERASE WBBK-RELATED"/>
    <property type="match status" value="1"/>
</dbReference>
<dbReference type="GO" id="GO:0016757">
    <property type="term" value="F:glycosyltransferase activity"/>
    <property type="evidence" value="ECO:0007669"/>
    <property type="project" value="UniProtKB-KW"/>
</dbReference>
<reference evidence="3 4" key="1">
    <citation type="submission" date="2024-09" db="EMBL/GenBank/DDBJ databases">
        <authorList>
            <person name="Sun Q."/>
            <person name="Mori K."/>
        </authorList>
    </citation>
    <scope>NUCLEOTIDE SEQUENCE [LARGE SCALE GENOMIC DNA]</scope>
    <source>
        <strain evidence="3 4">CECT 8064</strain>
    </source>
</reference>
<keyword evidence="1 3" id="KW-0808">Transferase</keyword>
<dbReference type="EC" id="2.4.-.-" evidence="3"/>
<evidence type="ECO:0000313" key="4">
    <source>
        <dbReference type="Proteomes" id="UP001589645"/>
    </source>
</evidence>